<dbReference type="Pfam" id="PF02536">
    <property type="entry name" value="mTERF"/>
    <property type="match status" value="1"/>
</dbReference>
<reference evidence="4 5" key="1">
    <citation type="journal article" date="2020" name="Mol. Plant">
        <title>The Chromosome-Based Rubber Tree Genome Provides New Insights into Spurge Genome Evolution and Rubber Biosynthesis.</title>
        <authorList>
            <person name="Liu J."/>
            <person name="Shi C."/>
            <person name="Shi C.C."/>
            <person name="Li W."/>
            <person name="Zhang Q.J."/>
            <person name="Zhang Y."/>
            <person name="Li K."/>
            <person name="Lu H.F."/>
            <person name="Shi C."/>
            <person name="Zhu S.T."/>
            <person name="Xiao Z.Y."/>
            <person name="Nan H."/>
            <person name="Yue Y."/>
            <person name="Zhu X.G."/>
            <person name="Wu Y."/>
            <person name="Hong X.N."/>
            <person name="Fan G.Y."/>
            <person name="Tong Y."/>
            <person name="Zhang D."/>
            <person name="Mao C.L."/>
            <person name="Liu Y.L."/>
            <person name="Hao S.J."/>
            <person name="Liu W.Q."/>
            <person name="Lv M.Q."/>
            <person name="Zhang H.B."/>
            <person name="Liu Y."/>
            <person name="Hu-Tang G.R."/>
            <person name="Wang J.P."/>
            <person name="Wang J.H."/>
            <person name="Sun Y.H."/>
            <person name="Ni S.B."/>
            <person name="Chen W.B."/>
            <person name="Zhang X.C."/>
            <person name="Jiao Y.N."/>
            <person name="Eichler E.E."/>
            <person name="Li G.H."/>
            <person name="Liu X."/>
            <person name="Gao L.Z."/>
        </authorList>
    </citation>
    <scope>NUCLEOTIDE SEQUENCE [LARGE SCALE GENOMIC DNA]</scope>
    <source>
        <strain evidence="5">cv. GT1</strain>
        <tissue evidence="4">Leaf</tissue>
    </source>
</reference>
<gene>
    <name evidence="4" type="ORF">GH714_039158</name>
</gene>
<keyword evidence="2" id="KW-0806">Transcription termination</keyword>
<accession>A0A6A6MTZ9</accession>
<evidence type="ECO:0000256" key="3">
    <source>
        <dbReference type="ARBA" id="ARBA00022946"/>
    </source>
</evidence>
<dbReference type="PANTHER" id="PTHR13068:SF113">
    <property type="entry name" value="TRANSCRIPTION TERMINATION FACTOR MTEF18, MITOCHONDRIAL"/>
    <property type="match status" value="1"/>
</dbReference>
<dbReference type="EMBL" id="JAAGAX010000005">
    <property type="protein sequence ID" value="KAF2315419.1"/>
    <property type="molecule type" value="Genomic_DNA"/>
</dbReference>
<keyword evidence="5" id="KW-1185">Reference proteome</keyword>
<evidence type="ECO:0000313" key="5">
    <source>
        <dbReference type="Proteomes" id="UP000467840"/>
    </source>
</evidence>
<keyword evidence="3" id="KW-0809">Transit peptide</keyword>
<sequence>MLCRYFSSLPGLRNLSKIPSKYRPKAIREAQQALTDYLHSTRLLPFAYAEHISKNSLVSLSNLIASIDFSASDFSRGSEELSSRLDGFREYGFSNISVIGICLAFPYVLSGELVGEIDALFDDMKRFFLDFDMGSCVEGNVDAWYEICMKIRVFYDLGFEKGKLGDLIGKSKSIFVDYPVKVFVQKAEFFGRFGVRNEDVGLLLIQRPEIWNYDMEKPLISVKGLLKHFGFSDEEVIVIAHKYPHVLGRNKMANLPHVMRAMDLHVWFFNKIKDGNHQLIASYAMRDPDEDLDKEFSDSLERIRVSRTPTHTMYKVDFCLELDLEKML</sequence>
<dbReference type="GO" id="GO:0006353">
    <property type="term" value="P:DNA-templated transcription termination"/>
    <property type="evidence" value="ECO:0007669"/>
    <property type="project" value="UniProtKB-KW"/>
</dbReference>
<evidence type="ECO:0000313" key="4">
    <source>
        <dbReference type="EMBL" id="KAF2315419.1"/>
    </source>
</evidence>
<dbReference type="PANTHER" id="PTHR13068">
    <property type="entry name" value="CGI-12 PROTEIN-RELATED"/>
    <property type="match status" value="1"/>
</dbReference>
<evidence type="ECO:0000256" key="2">
    <source>
        <dbReference type="ARBA" id="ARBA00022472"/>
    </source>
</evidence>
<organism evidence="4 5">
    <name type="scientific">Hevea brasiliensis</name>
    <name type="common">Para rubber tree</name>
    <name type="synonym">Siphonia brasiliensis</name>
    <dbReference type="NCBI Taxonomy" id="3981"/>
    <lineage>
        <taxon>Eukaryota</taxon>
        <taxon>Viridiplantae</taxon>
        <taxon>Streptophyta</taxon>
        <taxon>Embryophyta</taxon>
        <taxon>Tracheophyta</taxon>
        <taxon>Spermatophyta</taxon>
        <taxon>Magnoliopsida</taxon>
        <taxon>eudicotyledons</taxon>
        <taxon>Gunneridae</taxon>
        <taxon>Pentapetalae</taxon>
        <taxon>rosids</taxon>
        <taxon>fabids</taxon>
        <taxon>Malpighiales</taxon>
        <taxon>Euphorbiaceae</taxon>
        <taxon>Crotonoideae</taxon>
        <taxon>Micrandreae</taxon>
        <taxon>Hevea</taxon>
    </lineage>
</organism>
<comment type="caution">
    <text evidence="4">The sequence shown here is derived from an EMBL/GenBank/DDBJ whole genome shotgun (WGS) entry which is preliminary data.</text>
</comment>
<name>A0A6A6MTZ9_HEVBR</name>
<dbReference type="Gene3D" id="1.25.70.10">
    <property type="entry name" value="Transcription termination factor 3, mitochondrial"/>
    <property type="match status" value="1"/>
</dbReference>
<dbReference type="GO" id="GO:0003676">
    <property type="term" value="F:nucleic acid binding"/>
    <property type="evidence" value="ECO:0007669"/>
    <property type="project" value="InterPro"/>
</dbReference>
<keyword evidence="2" id="KW-0804">Transcription</keyword>
<dbReference type="InterPro" id="IPR038538">
    <property type="entry name" value="MTERF_sf"/>
</dbReference>
<proteinExistence type="inferred from homology"/>
<comment type="similarity">
    <text evidence="1">Belongs to the mTERF family.</text>
</comment>
<evidence type="ECO:0000256" key="1">
    <source>
        <dbReference type="ARBA" id="ARBA00007692"/>
    </source>
</evidence>
<protein>
    <submittedName>
        <fullName evidence="4">Uncharacterized protein</fullName>
    </submittedName>
</protein>
<dbReference type="AlphaFoldDB" id="A0A6A6MTZ9"/>
<dbReference type="InterPro" id="IPR003690">
    <property type="entry name" value="MTERF"/>
</dbReference>
<keyword evidence="2" id="KW-0805">Transcription regulation</keyword>
<dbReference type="Proteomes" id="UP000467840">
    <property type="component" value="Chromosome 15"/>
</dbReference>